<evidence type="ECO:0000256" key="4">
    <source>
        <dbReference type="ARBA" id="ARBA00022475"/>
    </source>
</evidence>
<keyword evidence="6" id="KW-0812">Transmembrane</keyword>
<evidence type="ECO:0000256" key="2">
    <source>
        <dbReference type="ARBA" id="ARBA00006555"/>
    </source>
</evidence>
<dbReference type="InterPro" id="IPR037682">
    <property type="entry name" value="TonB_C"/>
</dbReference>
<gene>
    <name evidence="11" type="ORF">E6K73_05225</name>
</gene>
<dbReference type="PANTHER" id="PTHR33446:SF2">
    <property type="entry name" value="PROTEIN TONB"/>
    <property type="match status" value="1"/>
</dbReference>
<dbReference type="SUPFAM" id="SSF74653">
    <property type="entry name" value="TolA/TonB C-terminal domain"/>
    <property type="match status" value="1"/>
</dbReference>
<keyword evidence="4" id="KW-1003">Cell membrane</keyword>
<dbReference type="InterPro" id="IPR006260">
    <property type="entry name" value="TonB/TolA_C"/>
</dbReference>
<dbReference type="GO" id="GO:0098797">
    <property type="term" value="C:plasma membrane protein complex"/>
    <property type="evidence" value="ECO:0007669"/>
    <property type="project" value="TreeGrafter"/>
</dbReference>
<name>A0A538SJX0_UNCEI</name>
<dbReference type="PANTHER" id="PTHR33446">
    <property type="entry name" value="PROTEIN TONB-RELATED"/>
    <property type="match status" value="1"/>
</dbReference>
<comment type="similarity">
    <text evidence="2">Belongs to the TonB family.</text>
</comment>
<evidence type="ECO:0000313" key="11">
    <source>
        <dbReference type="EMBL" id="TMQ51668.1"/>
    </source>
</evidence>
<keyword evidence="8" id="KW-1133">Transmembrane helix</keyword>
<keyword evidence="5" id="KW-0997">Cell inner membrane</keyword>
<dbReference type="GO" id="GO:0031992">
    <property type="term" value="F:energy transducer activity"/>
    <property type="evidence" value="ECO:0007669"/>
    <property type="project" value="TreeGrafter"/>
</dbReference>
<organism evidence="11 12">
    <name type="scientific">Eiseniibacteriota bacterium</name>
    <dbReference type="NCBI Taxonomy" id="2212470"/>
    <lineage>
        <taxon>Bacteria</taxon>
        <taxon>Candidatus Eiseniibacteriota</taxon>
    </lineage>
</organism>
<accession>A0A538SJX0</accession>
<dbReference type="InterPro" id="IPR051045">
    <property type="entry name" value="TonB-dependent_transducer"/>
</dbReference>
<evidence type="ECO:0000256" key="9">
    <source>
        <dbReference type="ARBA" id="ARBA00023136"/>
    </source>
</evidence>
<keyword evidence="7" id="KW-0653">Protein transport</keyword>
<dbReference type="NCBIfam" id="TIGR01352">
    <property type="entry name" value="tonB_Cterm"/>
    <property type="match status" value="1"/>
</dbReference>
<evidence type="ECO:0000256" key="5">
    <source>
        <dbReference type="ARBA" id="ARBA00022519"/>
    </source>
</evidence>
<evidence type="ECO:0000256" key="7">
    <source>
        <dbReference type="ARBA" id="ARBA00022927"/>
    </source>
</evidence>
<keyword evidence="3" id="KW-0813">Transport</keyword>
<dbReference type="GO" id="GO:0015031">
    <property type="term" value="P:protein transport"/>
    <property type="evidence" value="ECO:0007669"/>
    <property type="project" value="UniProtKB-KW"/>
</dbReference>
<comment type="caution">
    <text evidence="11">The sequence shown here is derived from an EMBL/GenBank/DDBJ whole genome shotgun (WGS) entry which is preliminary data.</text>
</comment>
<evidence type="ECO:0000256" key="6">
    <source>
        <dbReference type="ARBA" id="ARBA00022692"/>
    </source>
</evidence>
<evidence type="ECO:0000259" key="10">
    <source>
        <dbReference type="PROSITE" id="PS52015"/>
    </source>
</evidence>
<dbReference type="PROSITE" id="PS52015">
    <property type="entry name" value="TONB_CTD"/>
    <property type="match status" value="1"/>
</dbReference>
<feature type="domain" description="TonB C-terminal" evidence="10">
    <location>
        <begin position="50"/>
        <end position="143"/>
    </location>
</feature>
<proteinExistence type="inferred from homology"/>
<dbReference type="Pfam" id="PF03544">
    <property type="entry name" value="TonB_C"/>
    <property type="match status" value="1"/>
</dbReference>
<dbReference type="AlphaFoldDB" id="A0A538SJX0"/>
<keyword evidence="9" id="KW-0472">Membrane</keyword>
<evidence type="ECO:0000256" key="1">
    <source>
        <dbReference type="ARBA" id="ARBA00004383"/>
    </source>
</evidence>
<dbReference type="EMBL" id="VBOT01000061">
    <property type="protein sequence ID" value="TMQ51668.1"/>
    <property type="molecule type" value="Genomic_DNA"/>
</dbReference>
<dbReference type="Gene3D" id="3.30.1150.10">
    <property type="match status" value="1"/>
</dbReference>
<reference evidence="11 12" key="1">
    <citation type="journal article" date="2019" name="Nat. Microbiol.">
        <title>Mediterranean grassland soil C-N compound turnover is dependent on rainfall and depth, and is mediated by genomically divergent microorganisms.</title>
        <authorList>
            <person name="Diamond S."/>
            <person name="Andeer P.F."/>
            <person name="Li Z."/>
            <person name="Crits-Christoph A."/>
            <person name="Burstein D."/>
            <person name="Anantharaman K."/>
            <person name="Lane K.R."/>
            <person name="Thomas B.C."/>
            <person name="Pan C."/>
            <person name="Northen T.R."/>
            <person name="Banfield J.F."/>
        </authorList>
    </citation>
    <scope>NUCLEOTIDE SEQUENCE [LARGE SCALE GENOMIC DNA]</scope>
    <source>
        <strain evidence="11">WS_3</strain>
    </source>
</reference>
<evidence type="ECO:0000256" key="3">
    <source>
        <dbReference type="ARBA" id="ARBA00022448"/>
    </source>
</evidence>
<evidence type="ECO:0000313" key="12">
    <source>
        <dbReference type="Proteomes" id="UP000320184"/>
    </source>
</evidence>
<dbReference type="GO" id="GO:0055085">
    <property type="term" value="P:transmembrane transport"/>
    <property type="evidence" value="ECO:0007669"/>
    <property type="project" value="InterPro"/>
</dbReference>
<sequence>MRLLSRLVFLALACAPGNGARQAARPLVDTSRVVLDSMPSSSIAVYTTAALDEAPATIRCASPAYPDTLRRLGVQGRVMLELVIDTLGHPETGSVRTLSSPHDSLSSLAIHAMQACEFTPARVRGRAVQVLVQIPIDFKINAP</sequence>
<dbReference type="Proteomes" id="UP000320184">
    <property type="component" value="Unassembled WGS sequence"/>
</dbReference>
<protein>
    <submittedName>
        <fullName evidence="11">Energy transducer TonB</fullName>
    </submittedName>
</protein>
<evidence type="ECO:0000256" key="8">
    <source>
        <dbReference type="ARBA" id="ARBA00022989"/>
    </source>
</evidence>
<comment type="subcellular location">
    <subcellularLocation>
        <location evidence="1">Cell inner membrane</location>
        <topology evidence="1">Single-pass membrane protein</topology>
        <orientation evidence="1">Periplasmic side</orientation>
    </subcellularLocation>
</comment>